<sequence length="84" mass="9275">MKNALGFCGRIKIEAFRRNDSLIGYAQSVPFCPSSNSRAFGEGDPMLAEIPQASLHKVRVSALIQFYPGGSWISQAYADVFPYE</sequence>
<name>A0ABP4WJ40_9ACTN</name>
<protein>
    <submittedName>
        <fullName evidence="1">Uncharacterized protein</fullName>
    </submittedName>
</protein>
<organism evidence="1 2">
    <name type="scientific">Luedemannella helvata</name>
    <dbReference type="NCBI Taxonomy" id="349315"/>
    <lineage>
        <taxon>Bacteria</taxon>
        <taxon>Bacillati</taxon>
        <taxon>Actinomycetota</taxon>
        <taxon>Actinomycetes</taxon>
        <taxon>Micromonosporales</taxon>
        <taxon>Micromonosporaceae</taxon>
        <taxon>Luedemannella</taxon>
    </lineage>
</organism>
<reference evidence="2" key="1">
    <citation type="journal article" date="2019" name="Int. J. Syst. Evol. Microbiol.">
        <title>The Global Catalogue of Microorganisms (GCM) 10K type strain sequencing project: providing services to taxonomists for standard genome sequencing and annotation.</title>
        <authorList>
            <consortium name="The Broad Institute Genomics Platform"/>
            <consortium name="The Broad Institute Genome Sequencing Center for Infectious Disease"/>
            <person name="Wu L."/>
            <person name="Ma J."/>
        </authorList>
    </citation>
    <scope>NUCLEOTIDE SEQUENCE [LARGE SCALE GENOMIC DNA]</scope>
    <source>
        <strain evidence="2">JCM 13249</strain>
    </source>
</reference>
<comment type="caution">
    <text evidence="1">The sequence shown here is derived from an EMBL/GenBank/DDBJ whole genome shotgun (WGS) entry which is preliminary data.</text>
</comment>
<dbReference type="EMBL" id="BAAALS010000010">
    <property type="protein sequence ID" value="GAA1753336.1"/>
    <property type="molecule type" value="Genomic_DNA"/>
</dbReference>
<accession>A0ABP4WJ40</accession>
<proteinExistence type="predicted"/>
<evidence type="ECO:0000313" key="2">
    <source>
        <dbReference type="Proteomes" id="UP001500655"/>
    </source>
</evidence>
<gene>
    <name evidence="1" type="ORF">GCM10009681_25420</name>
</gene>
<evidence type="ECO:0000313" key="1">
    <source>
        <dbReference type="EMBL" id="GAA1753336.1"/>
    </source>
</evidence>
<keyword evidence="2" id="KW-1185">Reference proteome</keyword>
<dbReference type="Proteomes" id="UP001500655">
    <property type="component" value="Unassembled WGS sequence"/>
</dbReference>